<dbReference type="EMBL" id="MNCJ02000325">
    <property type="protein sequence ID" value="KAF5784810.1"/>
    <property type="molecule type" value="Genomic_DNA"/>
</dbReference>
<proteinExistence type="predicted"/>
<dbReference type="InParanoid" id="A0A251TFA4"/>
<accession>A0A251TFA4</accession>
<reference evidence="2" key="2">
    <citation type="submission" date="2017-02" db="EMBL/GenBank/DDBJ databases">
        <title>Sunflower complete genome.</title>
        <authorList>
            <person name="Langlade N."/>
            <person name="Munos S."/>
        </authorList>
    </citation>
    <scope>NUCLEOTIDE SEQUENCE [LARGE SCALE GENOMIC DNA]</scope>
    <source>
        <tissue evidence="2">Leaves</tissue>
    </source>
</reference>
<sequence length="60" mass="6683">MNLLQILDFGSAKPDFGTDFGLFHIKLSNRLMDMSLEASSDGFDCKILFLGGGCICRCYR</sequence>
<protein>
    <submittedName>
        <fullName evidence="2">Uncharacterized protein</fullName>
    </submittedName>
</protein>
<organism evidence="2 3">
    <name type="scientific">Helianthus annuus</name>
    <name type="common">Common sunflower</name>
    <dbReference type="NCBI Taxonomy" id="4232"/>
    <lineage>
        <taxon>Eukaryota</taxon>
        <taxon>Viridiplantae</taxon>
        <taxon>Streptophyta</taxon>
        <taxon>Embryophyta</taxon>
        <taxon>Tracheophyta</taxon>
        <taxon>Spermatophyta</taxon>
        <taxon>Magnoliopsida</taxon>
        <taxon>eudicotyledons</taxon>
        <taxon>Gunneridae</taxon>
        <taxon>Pentapetalae</taxon>
        <taxon>asterids</taxon>
        <taxon>campanulids</taxon>
        <taxon>Asterales</taxon>
        <taxon>Asteraceae</taxon>
        <taxon>Asteroideae</taxon>
        <taxon>Heliantheae alliance</taxon>
        <taxon>Heliantheae</taxon>
        <taxon>Helianthus</taxon>
    </lineage>
</organism>
<reference evidence="1 3" key="1">
    <citation type="journal article" date="2017" name="Nature">
        <title>The sunflower genome provides insights into oil metabolism, flowering and Asterid evolution.</title>
        <authorList>
            <person name="Badouin H."/>
            <person name="Gouzy J."/>
            <person name="Grassa C.J."/>
            <person name="Murat F."/>
            <person name="Staton S.E."/>
            <person name="Cottret L."/>
            <person name="Lelandais-Briere C."/>
            <person name="Owens G.L."/>
            <person name="Carrere S."/>
            <person name="Mayjonade B."/>
            <person name="Legrand L."/>
            <person name="Gill N."/>
            <person name="Kane N.C."/>
            <person name="Bowers J.E."/>
            <person name="Hubner S."/>
            <person name="Bellec A."/>
            <person name="Berard A."/>
            <person name="Berges H."/>
            <person name="Blanchet N."/>
            <person name="Boniface M.C."/>
            <person name="Brunel D."/>
            <person name="Catrice O."/>
            <person name="Chaidir N."/>
            <person name="Claudel C."/>
            <person name="Donnadieu C."/>
            <person name="Faraut T."/>
            <person name="Fievet G."/>
            <person name="Helmstetter N."/>
            <person name="King M."/>
            <person name="Knapp S.J."/>
            <person name="Lai Z."/>
            <person name="Le Paslier M.C."/>
            <person name="Lippi Y."/>
            <person name="Lorenzon L."/>
            <person name="Mandel J.R."/>
            <person name="Marage G."/>
            <person name="Marchand G."/>
            <person name="Marquand E."/>
            <person name="Bret-Mestries E."/>
            <person name="Morien E."/>
            <person name="Nambeesan S."/>
            <person name="Nguyen T."/>
            <person name="Pegot-Espagnet P."/>
            <person name="Pouilly N."/>
            <person name="Raftis F."/>
            <person name="Sallet E."/>
            <person name="Schiex T."/>
            <person name="Thomas J."/>
            <person name="Vandecasteele C."/>
            <person name="Vares D."/>
            <person name="Vear F."/>
            <person name="Vautrin S."/>
            <person name="Crespi M."/>
            <person name="Mangin B."/>
            <person name="Burke J.M."/>
            <person name="Salse J."/>
            <person name="Munos S."/>
            <person name="Vincourt P."/>
            <person name="Rieseberg L.H."/>
            <person name="Langlade N.B."/>
        </authorList>
    </citation>
    <scope>NUCLEOTIDE SEQUENCE [LARGE SCALE GENOMIC DNA]</scope>
    <source>
        <strain evidence="3">cv. SF193</strain>
        <tissue evidence="1">Leaves</tissue>
    </source>
</reference>
<keyword evidence="3" id="KW-1185">Reference proteome</keyword>
<reference evidence="1" key="3">
    <citation type="submission" date="2020-06" db="EMBL/GenBank/DDBJ databases">
        <title>Helianthus annuus Genome sequencing and assembly Release 2.</title>
        <authorList>
            <person name="Gouzy J."/>
            <person name="Langlade N."/>
            <person name="Munos S."/>
        </authorList>
    </citation>
    <scope>NUCLEOTIDE SEQUENCE</scope>
    <source>
        <tissue evidence="1">Leaves</tissue>
    </source>
</reference>
<evidence type="ECO:0000313" key="1">
    <source>
        <dbReference type="EMBL" id="KAF5784810.1"/>
    </source>
</evidence>
<name>A0A251TFA4_HELAN</name>
<evidence type="ECO:0000313" key="2">
    <source>
        <dbReference type="EMBL" id="OTG09758.1"/>
    </source>
</evidence>
<dbReference type="Gramene" id="mRNA:HanXRQr2_Chr10g0421261">
    <property type="protein sequence ID" value="mRNA:HanXRQr2_Chr10g0421261"/>
    <property type="gene ID" value="HanXRQr2_Chr10g0421261"/>
</dbReference>
<dbReference type="Proteomes" id="UP000215914">
    <property type="component" value="Chromosome 10"/>
</dbReference>
<dbReference type="EMBL" id="CM007899">
    <property type="protein sequence ID" value="OTG09758.1"/>
    <property type="molecule type" value="Genomic_DNA"/>
</dbReference>
<dbReference type="AlphaFoldDB" id="A0A251TFA4"/>
<evidence type="ECO:0000313" key="3">
    <source>
        <dbReference type="Proteomes" id="UP000215914"/>
    </source>
</evidence>
<gene>
    <name evidence="2" type="ORF">HannXRQ_Chr10g0280001</name>
    <name evidence="1" type="ORF">HanXRQr2_Chr10g0421261</name>
</gene>